<sequence>MIQVGIQIGWGSPNIQRMRHNNETTTPLRYTFPITLEQISWVASLTGLGGMAGAPIGATCVAYLGSKNTILVTLSLMCVKWFTWVFASSVEWIYLFRILGGVTNSMAFCCHSLYLGEVSMPKIRGTLVSIAAAGFSFGIFFGITLETYVSMQITTPIYLVPCAVTVGLFIWLRSTPYHDVKVGKIDRARASIAAYFPQLQVEEKLAEVQEYVQASTSKVFREKLADLCKPTERKSMLLIVLLYGIPHASGALVVSYYMATIFEDSQSTLLDPSDSVIVVNVLAIVFSALIVRLIDRFGRRALYVASSIGTTVAMIGLGVQFYLVDQKVNAAYLQWLPIICIPLYVMSYNVGYTPVPAAVLSELFPSNVKSVASCIASLSTSLFAFVTSKTYQNIINTFGMMYAFWWYGFLSFLATPVALFLLPDTTGKSFLQIQSDLRRNQ</sequence>
<dbReference type="InterPro" id="IPR036259">
    <property type="entry name" value="MFS_trans_sf"/>
</dbReference>
<keyword evidence="2" id="KW-0813">Transport</keyword>
<evidence type="ECO:0000256" key="1">
    <source>
        <dbReference type="ARBA" id="ARBA00004651"/>
    </source>
</evidence>
<dbReference type="Gene3D" id="1.20.1250.20">
    <property type="entry name" value="MFS general substrate transporter like domains"/>
    <property type="match status" value="1"/>
</dbReference>
<feature type="transmembrane region" description="Helical" evidence="8">
    <location>
        <begin position="155"/>
        <end position="172"/>
    </location>
</feature>
<feature type="transmembrane region" description="Helical" evidence="8">
    <location>
        <begin position="236"/>
        <end position="257"/>
    </location>
</feature>
<keyword evidence="7 8" id="KW-0472">Membrane</keyword>
<dbReference type="Pfam" id="PF00083">
    <property type="entry name" value="Sugar_tr"/>
    <property type="match status" value="1"/>
</dbReference>
<dbReference type="InterPro" id="IPR005829">
    <property type="entry name" value="Sugar_transporter_CS"/>
</dbReference>
<feature type="transmembrane region" description="Helical" evidence="8">
    <location>
        <begin position="371"/>
        <end position="391"/>
    </location>
</feature>
<accession>A0A6H5I724</accession>
<feature type="transmembrane region" description="Helical" evidence="8">
    <location>
        <begin position="403"/>
        <end position="422"/>
    </location>
</feature>
<evidence type="ECO:0000259" key="9">
    <source>
        <dbReference type="PROSITE" id="PS50850"/>
    </source>
</evidence>
<dbReference type="InterPro" id="IPR005828">
    <property type="entry name" value="MFS_sugar_transport-like"/>
</dbReference>
<evidence type="ECO:0000256" key="7">
    <source>
        <dbReference type="ARBA" id="ARBA00023136"/>
    </source>
</evidence>
<feature type="transmembrane region" description="Helical" evidence="8">
    <location>
        <begin position="277"/>
        <end position="294"/>
    </location>
</feature>
<keyword evidence="6 8" id="KW-1133">Transmembrane helix</keyword>
<feature type="transmembrane region" description="Helical" evidence="8">
    <location>
        <begin position="93"/>
        <end position="115"/>
    </location>
</feature>
<dbReference type="SUPFAM" id="SSF103473">
    <property type="entry name" value="MFS general substrate transporter"/>
    <property type="match status" value="1"/>
</dbReference>
<feature type="transmembrane region" description="Helical" evidence="8">
    <location>
        <begin position="39"/>
        <end position="63"/>
    </location>
</feature>
<dbReference type="FunFam" id="1.20.1250.20:FF:000218">
    <property type="entry name" value="facilitated trehalose transporter Tret1"/>
    <property type="match status" value="1"/>
</dbReference>
<dbReference type="EMBL" id="CADCXV010000702">
    <property type="protein sequence ID" value="CAB0033184.1"/>
    <property type="molecule type" value="Genomic_DNA"/>
</dbReference>
<organism evidence="10 11">
    <name type="scientific">Trichogramma brassicae</name>
    <dbReference type="NCBI Taxonomy" id="86971"/>
    <lineage>
        <taxon>Eukaryota</taxon>
        <taxon>Metazoa</taxon>
        <taxon>Ecdysozoa</taxon>
        <taxon>Arthropoda</taxon>
        <taxon>Hexapoda</taxon>
        <taxon>Insecta</taxon>
        <taxon>Pterygota</taxon>
        <taxon>Neoptera</taxon>
        <taxon>Endopterygota</taxon>
        <taxon>Hymenoptera</taxon>
        <taxon>Apocrita</taxon>
        <taxon>Proctotrupomorpha</taxon>
        <taxon>Chalcidoidea</taxon>
        <taxon>Trichogrammatidae</taxon>
        <taxon>Trichogramma</taxon>
    </lineage>
</organism>
<evidence type="ECO:0000256" key="2">
    <source>
        <dbReference type="ARBA" id="ARBA00022448"/>
    </source>
</evidence>
<evidence type="ECO:0000256" key="6">
    <source>
        <dbReference type="ARBA" id="ARBA00022989"/>
    </source>
</evidence>
<evidence type="ECO:0000256" key="5">
    <source>
        <dbReference type="ARBA" id="ARBA00022692"/>
    </source>
</evidence>
<keyword evidence="11" id="KW-1185">Reference proteome</keyword>
<dbReference type="GO" id="GO:0005886">
    <property type="term" value="C:plasma membrane"/>
    <property type="evidence" value="ECO:0007669"/>
    <property type="project" value="UniProtKB-SubCell"/>
</dbReference>
<dbReference type="PROSITE" id="PS00216">
    <property type="entry name" value="SUGAR_TRANSPORT_1"/>
    <property type="match status" value="1"/>
</dbReference>
<dbReference type="GO" id="GO:0022857">
    <property type="term" value="F:transmembrane transporter activity"/>
    <property type="evidence" value="ECO:0007669"/>
    <property type="project" value="InterPro"/>
</dbReference>
<gene>
    <name evidence="10" type="ORF">TBRA_LOCUS5103</name>
</gene>
<evidence type="ECO:0000313" key="10">
    <source>
        <dbReference type="EMBL" id="CAB0033184.1"/>
    </source>
</evidence>
<feature type="transmembrane region" description="Helical" evidence="8">
    <location>
        <begin position="301"/>
        <end position="323"/>
    </location>
</feature>
<evidence type="ECO:0000256" key="3">
    <source>
        <dbReference type="ARBA" id="ARBA00022475"/>
    </source>
</evidence>
<keyword evidence="3" id="KW-1003">Cell membrane</keyword>
<dbReference type="PANTHER" id="PTHR48021:SF1">
    <property type="entry name" value="GH07001P-RELATED"/>
    <property type="match status" value="1"/>
</dbReference>
<keyword evidence="5 8" id="KW-0812">Transmembrane</keyword>
<dbReference type="Proteomes" id="UP000479190">
    <property type="component" value="Unassembled WGS sequence"/>
</dbReference>
<feature type="transmembrane region" description="Helical" evidence="8">
    <location>
        <begin position="127"/>
        <end position="149"/>
    </location>
</feature>
<dbReference type="AlphaFoldDB" id="A0A6H5I724"/>
<evidence type="ECO:0000256" key="4">
    <source>
        <dbReference type="ARBA" id="ARBA00022597"/>
    </source>
</evidence>
<keyword evidence="4" id="KW-0762">Sugar transport</keyword>
<dbReference type="PROSITE" id="PS50850">
    <property type="entry name" value="MFS"/>
    <property type="match status" value="1"/>
</dbReference>
<dbReference type="PANTHER" id="PTHR48021">
    <property type="match status" value="1"/>
</dbReference>
<comment type="subcellular location">
    <subcellularLocation>
        <location evidence="1">Cell membrane</location>
        <topology evidence="1">Multi-pass membrane protein</topology>
    </subcellularLocation>
</comment>
<evidence type="ECO:0000313" key="11">
    <source>
        <dbReference type="Proteomes" id="UP000479190"/>
    </source>
</evidence>
<dbReference type="InterPro" id="IPR050549">
    <property type="entry name" value="MFS_Trehalose_Transporter"/>
</dbReference>
<feature type="transmembrane region" description="Helical" evidence="8">
    <location>
        <begin position="70"/>
        <end position="87"/>
    </location>
</feature>
<dbReference type="OrthoDB" id="7662340at2759"/>
<name>A0A6H5I724_9HYME</name>
<feature type="transmembrane region" description="Helical" evidence="8">
    <location>
        <begin position="335"/>
        <end position="359"/>
    </location>
</feature>
<proteinExistence type="predicted"/>
<dbReference type="InterPro" id="IPR020846">
    <property type="entry name" value="MFS_dom"/>
</dbReference>
<reference evidence="10 11" key="1">
    <citation type="submission" date="2020-02" db="EMBL/GenBank/DDBJ databases">
        <authorList>
            <person name="Ferguson B K."/>
        </authorList>
    </citation>
    <scope>NUCLEOTIDE SEQUENCE [LARGE SCALE GENOMIC DNA]</scope>
</reference>
<feature type="domain" description="Major facilitator superfamily (MFS) profile" evidence="9">
    <location>
        <begin position="1"/>
        <end position="426"/>
    </location>
</feature>
<evidence type="ECO:0000256" key="8">
    <source>
        <dbReference type="SAM" id="Phobius"/>
    </source>
</evidence>
<protein>
    <recommendedName>
        <fullName evidence="9">Major facilitator superfamily (MFS) profile domain-containing protein</fullName>
    </recommendedName>
</protein>